<evidence type="ECO:0000259" key="1">
    <source>
        <dbReference type="Pfam" id="PF13175"/>
    </source>
</evidence>
<evidence type="ECO:0000259" key="2">
    <source>
        <dbReference type="Pfam" id="PF20469"/>
    </source>
</evidence>
<dbReference type="SUPFAM" id="SSF52540">
    <property type="entry name" value="P-loop containing nucleoside triphosphate hydrolases"/>
    <property type="match status" value="1"/>
</dbReference>
<feature type="domain" description="Endonuclease GajA/Old nuclease/RecF-like AAA" evidence="1">
    <location>
        <begin position="1"/>
        <end position="401"/>
    </location>
</feature>
<dbReference type="InterPro" id="IPR051396">
    <property type="entry name" value="Bact_Antivir_Def_Nuclease"/>
</dbReference>
<dbReference type="PANTHER" id="PTHR43581:SF4">
    <property type="entry name" value="ATP_GTP PHOSPHATASE"/>
    <property type="match status" value="1"/>
</dbReference>
<comment type="caution">
    <text evidence="3">The sequence shown here is derived from an EMBL/GenBank/DDBJ whole genome shotgun (WGS) entry which is preliminary data.</text>
</comment>
<keyword evidence="3" id="KW-0378">Hydrolase</keyword>
<gene>
    <name evidence="3" type="ORF">B9L19_13290</name>
</gene>
<dbReference type="AlphaFoldDB" id="A0A226Q3P7"/>
<organism evidence="3 4">
    <name type="scientific">Geobacillus thermocatenulatus</name>
    <dbReference type="NCBI Taxonomy" id="33938"/>
    <lineage>
        <taxon>Bacteria</taxon>
        <taxon>Bacillati</taxon>
        <taxon>Bacillota</taxon>
        <taxon>Bacilli</taxon>
        <taxon>Bacillales</taxon>
        <taxon>Anoxybacillaceae</taxon>
        <taxon>Geobacillus</taxon>
        <taxon>Geobacillus thermoleovorans group</taxon>
    </lineage>
</organism>
<feature type="domain" description="OLD protein-like TOPRIM" evidence="2">
    <location>
        <begin position="454"/>
        <end position="520"/>
    </location>
</feature>
<dbReference type="GO" id="GO:0004519">
    <property type="term" value="F:endonuclease activity"/>
    <property type="evidence" value="ECO:0007669"/>
    <property type="project" value="UniProtKB-KW"/>
</dbReference>
<dbReference type="KEGG" id="gtm:GT3921_15075"/>
<evidence type="ECO:0000313" key="4">
    <source>
        <dbReference type="Proteomes" id="UP000198378"/>
    </source>
</evidence>
<name>A0A226Q3P7_9BACL</name>
<dbReference type="PANTHER" id="PTHR43581">
    <property type="entry name" value="ATP/GTP PHOSPHATASE"/>
    <property type="match status" value="1"/>
</dbReference>
<dbReference type="Gene3D" id="3.40.50.300">
    <property type="entry name" value="P-loop containing nucleotide triphosphate hydrolases"/>
    <property type="match status" value="1"/>
</dbReference>
<dbReference type="Pfam" id="PF13175">
    <property type="entry name" value="AAA_15"/>
    <property type="match status" value="1"/>
</dbReference>
<dbReference type="Pfam" id="PF20469">
    <property type="entry name" value="OLD-like_TOPRIM"/>
    <property type="match status" value="1"/>
</dbReference>
<keyword evidence="3" id="KW-0540">Nuclease</keyword>
<dbReference type="RefSeq" id="WP_089113957.1">
    <property type="nucleotide sequence ID" value="NZ_CP018058.1"/>
</dbReference>
<dbReference type="InterPro" id="IPR041685">
    <property type="entry name" value="AAA_GajA/Old/RecF-like"/>
</dbReference>
<reference evidence="3 4" key="1">
    <citation type="submission" date="2017-05" db="EMBL/GenBank/DDBJ databases">
        <title>The genome sequence of Geobacillus thermocatenulatus DSM 730.</title>
        <authorList>
            <person name="Ramaloko W.T."/>
            <person name="Koen N."/>
            <person name="Polliack S."/>
            <person name="Aliyu H."/>
            <person name="Lebre P."/>
            <person name="Mohr T."/>
            <person name="Oswald F."/>
            <person name="Zwick M."/>
            <person name="Neumann A."/>
            <person name="Syldatk C."/>
            <person name="Cowan D."/>
            <person name="De Maayer P."/>
        </authorList>
    </citation>
    <scope>NUCLEOTIDE SEQUENCE [LARGE SCALE GENOMIC DNA]</scope>
    <source>
        <strain evidence="3 4">BGSC 93A1</strain>
    </source>
</reference>
<protein>
    <submittedName>
        <fullName evidence="3">ATP-dependent endonuclease</fullName>
    </submittedName>
</protein>
<proteinExistence type="predicted"/>
<keyword evidence="4" id="KW-1185">Reference proteome</keyword>
<keyword evidence="3" id="KW-0255">Endonuclease</keyword>
<accession>A0A226Q3P7</accession>
<dbReference type="Proteomes" id="UP000198378">
    <property type="component" value="Unassembled WGS sequence"/>
</dbReference>
<evidence type="ECO:0000313" key="3">
    <source>
        <dbReference type="EMBL" id="OXB86504.1"/>
    </source>
</evidence>
<dbReference type="EMBL" id="NEWK01000002">
    <property type="protein sequence ID" value="OXB86504.1"/>
    <property type="molecule type" value="Genomic_DNA"/>
</dbReference>
<dbReference type="CDD" id="cd01026">
    <property type="entry name" value="TOPRIM_OLD"/>
    <property type="match status" value="1"/>
</dbReference>
<dbReference type="InterPro" id="IPR027417">
    <property type="entry name" value="P-loop_NTPase"/>
</dbReference>
<dbReference type="InterPro" id="IPR034139">
    <property type="entry name" value="TOPRIM_OLD"/>
</dbReference>
<sequence length="645" mass="75324">MYISSLSIKNYRNFGDEEFTIPLKPFTAIIGENNIGKSNLLESIGLILSQDITMFKKRMLDIEDINYKTKETFKKQVANLVFMDDLKGIEEKIKFPEVKVEIVLEDMDDDQLAVVGDWFFEPTFTKAKLTYLFRPRPGFKKSDWINQQKEKLAKLHKERHIESKKLYEYVDFPIEQYEYIIYGGDNPANKCDPYFLRMLKLEVLDALRDAKRELKANGEYKLLYRILNKDYDTDFVGIRTLLENLNEEIKQNEKLQQIKRELTHYLDRVSLVNSVEQNNIDFNFSSPEISEILKKLSLIYGQEPISIERNGLGKNNLLFISLVLSHLASQTENKSPLIFRVIGIEEPEAHLHPHSQKHLAHNLSDISKVETLDSDEGIQKNGESGIKKDTQIIVTSHSTHITTSIDLENLVVLYKDKGKLDYHYILDGFKDNREGREHIRYLKKYIDATNSSMFFARKLILVEGISEQILIPTFFKLLYGQTLERIGCNIINVNGLAFKPFLEVIKNGYFIKCGVVTDKDKGTHMENRADELKKKYDGDIIKIEFNEETFEKEILKFNQKGKGKDILLKVFQKLRPKLFIDFSPNWDSEINIDEYFGKIKEAKSDFAFFLQEELQENHDGFEIPEYIKRILKFIMEENDGEKQEN</sequence>